<sequence>MKIDKIIEKMDQNDLKTIIILKPENIAYVTGFYPSSIAILILKDEPVLFSSKMDLEEAHQKSSIAVEEFKSLSELRKTLQATIQGKVGVEYSMSMGTYRKLCGELPVELTHIIEDFRAIKSADEIKKIKGAIKIAEDSFKNLDLAVSEDNLAAQIEYNMRSAGSIKPSFETIVASGPRSSLPHASTTSKPLESPLMIDWGALYQNYASDMTRTLIRGGEKEEEIFSIVLEAQQKAIEAIKPGVKASYIDEVARGVIEDYGYGDNFIHSTGHGVGLEIHEKPSLSFKSDEILEKGMVVTVEPGIYLEGKLGIRVEDMVLVKNQAQVLTHLPREILF</sequence>
<dbReference type="Gene3D" id="3.90.230.10">
    <property type="entry name" value="Creatinase/methionine aminopeptidase superfamily"/>
    <property type="match status" value="1"/>
</dbReference>
<dbReference type="SUPFAM" id="SSF53092">
    <property type="entry name" value="Creatinase/prolidase N-terminal domain"/>
    <property type="match status" value="1"/>
</dbReference>
<comment type="similarity">
    <text evidence="3">Belongs to the peptidase M24B family.</text>
</comment>
<proteinExistence type="inferred from homology"/>
<dbReference type="EMBL" id="CP006933">
    <property type="protein sequence ID" value="AIS31631.1"/>
    <property type="molecule type" value="Genomic_DNA"/>
</dbReference>
<reference evidence="6" key="1">
    <citation type="submission" date="2013-12" db="EMBL/GenBank/DDBJ databases">
        <title>The complete genome sequence of Methanobacterium sp. BRM9.</title>
        <authorList>
            <consortium name="Pastoral Greenhouse Gas Research Consortium"/>
            <person name="Kelly W.J."/>
            <person name="Leahy S.C."/>
            <person name="Perry R."/>
            <person name="Li D."/>
            <person name="Altermann E."/>
            <person name="Lambie S.C."/>
            <person name="Attwood G.T."/>
        </authorList>
    </citation>
    <scope>NUCLEOTIDE SEQUENCE [LARGE SCALE GENOMIC DNA]</scope>
    <source>
        <strain evidence="6">BRM9</strain>
    </source>
</reference>
<dbReference type="KEGG" id="mfc:BRM9_0813"/>
<evidence type="ECO:0000256" key="1">
    <source>
        <dbReference type="ARBA" id="ARBA00022723"/>
    </source>
</evidence>
<dbReference type="GO" id="GO:0102009">
    <property type="term" value="F:proline dipeptidase activity"/>
    <property type="evidence" value="ECO:0007669"/>
    <property type="project" value="UniProtKB-EC"/>
</dbReference>
<accession>A0A090I5A9</accession>
<evidence type="ECO:0000313" key="8">
    <source>
        <dbReference type="EMBL" id="CEL25494.1"/>
    </source>
</evidence>
<evidence type="ECO:0000313" key="7">
    <source>
        <dbReference type="EMBL" id="CEA13130.1"/>
    </source>
</evidence>
<name>A0A090I5A9_METFO</name>
<reference evidence="7" key="2">
    <citation type="submission" date="2014-08" db="EMBL/GenBank/DDBJ databases">
        <authorList>
            <person name="Wibberg D."/>
        </authorList>
    </citation>
    <scope>NUCLEOTIDE SEQUENCE</scope>
</reference>
<dbReference type="InterPro" id="IPR036005">
    <property type="entry name" value="Creatinase/aminopeptidase-like"/>
</dbReference>
<evidence type="ECO:0000256" key="2">
    <source>
        <dbReference type="ARBA" id="ARBA00022801"/>
    </source>
</evidence>
<dbReference type="InterPro" id="IPR000994">
    <property type="entry name" value="Pept_M24"/>
</dbReference>
<dbReference type="STRING" id="2162.BRM9_0813"/>
<dbReference type="InterPro" id="IPR050659">
    <property type="entry name" value="Peptidase_M24B"/>
</dbReference>
<dbReference type="PATRIC" id="fig|2162.10.peg.1940"/>
<dbReference type="EMBL" id="LN734822">
    <property type="protein sequence ID" value="CEL25494.1"/>
    <property type="molecule type" value="Genomic_DNA"/>
</dbReference>
<dbReference type="GeneID" id="26740101"/>
<keyword evidence="2 7" id="KW-0378">Hydrolase</keyword>
<dbReference type="Pfam" id="PF01321">
    <property type="entry name" value="Creatinase_N"/>
    <property type="match status" value="1"/>
</dbReference>
<dbReference type="PANTHER" id="PTHR46112:SF2">
    <property type="entry name" value="XAA-PRO AMINOPEPTIDASE P-RELATED"/>
    <property type="match status" value="1"/>
</dbReference>
<evidence type="ECO:0000313" key="9">
    <source>
        <dbReference type="Proteomes" id="UP000062768"/>
    </source>
</evidence>
<reference evidence="8" key="3">
    <citation type="submission" date="2014-09" db="EMBL/GenBank/DDBJ databases">
        <authorList>
            <person name="Bishop-Lilly K.A."/>
            <person name="Broomall S.M."/>
            <person name="Chain P.S."/>
            <person name="Chertkov O."/>
            <person name="Coyne S.R."/>
            <person name="Daligault H.E."/>
            <person name="Davenport K.W."/>
            <person name="Erkkila T."/>
            <person name="Frey K.G."/>
            <person name="Gibbons H.S."/>
            <person name="Gu W."/>
            <person name="Jaissle J."/>
            <person name="Johnson S.L."/>
            <person name="Koroleva G.I."/>
            <person name="Ladner J.T."/>
            <person name="Lo C.-C."/>
            <person name="Minogue T.D."/>
            <person name="Munk C."/>
            <person name="Palacios G.F."/>
            <person name="Redden C.L."/>
            <person name="Rosenzweig C.N."/>
            <person name="Scholz M.B."/>
            <person name="Teshima H."/>
            <person name="Xu Y."/>
        </authorList>
    </citation>
    <scope>NUCLEOTIDE SEQUENCE</scope>
    <source>
        <strain evidence="8">Mb9</strain>
    </source>
</reference>
<dbReference type="EMBL" id="LN515531">
    <property type="protein sequence ID" value="CEA13130.1"/>
    <property type="molecule type" value="Genomic_DNA"/>
</dbReference>
<keyword evidence="6" id="KW-0031">Aminopeptidase</keyword>
<dbReference type="RefSeq" id="WP_048072381.1">
    <property type="nucleotide sequence ID" value="NZ_CP006933.1"/>
</dbReference>
<evidence type="ECO:0000259" key="4">
    <source>
        <dbReference type="Pfam" id="PF00557"/>
    </source>
</evidence>
<dbReference type="Proteomes" id="UP000029661">
    <property type="component" value="Chromosome"/>
</dbReference>
<evidence type="ECO:0000313" key="6">
    <source>
        <dbReference type="EMBL" id="AIS31631.1"/>
    </source>
</evidence>
<organism evidence="7">
    <name type="scientific">Methanobacterium formicicum</name>
    <dbReference type="NCBI Taxonomy" id="2162"/>
    <lineage>
        <taxon>Archaea</taxon>
        <taxon>Methanobacteriati</taxon>
        <taxon>Methanobacteriota</taxon>
        <taxon>Methanomada group</taxon>
        <taxon>Methanobacteria</taxon>
        <taxon>Methanobacteriales</taxon>
        <taxon>Methanobacteriaceae</taxon>
        <taxon>Methanobacterium</taxon>
    </lineage>
</organism>
<keyword evidence="7" id="KW-0224">Dipeptidase</keyword>
<dbReference type="EC" id="3.4.13.9" evidence="7"/>
<evidence type="ECO:0000256" key="3">
    <source>
        <dbReference type="RuleBase" id="RU000590"/>
    </source>
</evidence>
<keyword evidence="1 3" id="KW-0479">Metal-binding</keyword>
<dbReference type="Pfam" id="PF00557">
    <property type="entry name" value="Peptidase_M24"/>
    <property type="match status" value="1"/>
</dbReference>
<dbReference type="InterPro" id="IPR029149">
    <property type="entry name" value="Creatin/AminoP/Spt16_N"/>
</dbReference>
<dbReference type="SUPFAM" id="SSF55920">
    <property type="entry name" value="Creatinase/aminopeptidase"/>
    <property type="match status" value="1"/>
</dbReference>
<evidence type="ECO:0000259" key="5">
    <source>
        <dbReference type="Pfam" id="PF01321"/>
    </source>
</evidence>
<dbReference type="InterPro" id="IPR001131">
    <property type="entry name" value="Peptidase_M24B_aminopep-P_CS"/>
</dbReference>
<keyword evidence="9" id="KW-1185">Reference proteome</keyword>
<dbReference type="OrthoDB" id="1346at2157"/>
<gene>
    <name evidence="6" type="ORF">BRM9_0813</name>
    <name evidence="7" type="ORF">DSM1535_0776</name>
    <name evidence="8" type="ORF">MB9_1866</name>
</gene>
<dbReference type="GO" id="GO:0046872">
    <property type="term" value="F:metal ion binding"/>
    <property type="evidence" value="ECO:0007669"/>
    <property type="project" value="UniProtKB-KW"/>
</dbReference>
<feature type="domain" description="Creatinase N-terminal" evidence="5">
    <location>
        <begin position="3"/>
        <end position="119"/>
    </location>
</feature>
<dbReference type="PROSITE" id="PS00491">
    <property type="entry name" value="PROLINE_PEPTIDASE"/>
    <property type="match status" value="1"/>
</dbReference>
<feature type="domain" description="Peptidase M24" evidence="4">
    <location>
        <begin position="127"/>
        <end position="320"/>
    </location>
</feature>
<protein>
    <submittedName>
        <fullName evidence="6">Xaa-Pro aminopeptidase</fullName>
    </submittedName>
    <submittedName>
        <fullName evidence="7">Xaa-Pro dipeptidase</fullName>
        <ecNumber evidence="7">3.4.13.9</ecNumber>
    </submittedName>
</protein>
<dbReference type="AlphaFoldDB" id="A0A090I5A9"/>
<keyword evidence="6" id="KW-0645">Protease</keyword>
<dbReference type="GO" id="GO:0004177">
    <property type="term" value="F:aminopeptidase activity"/>
    <property type="evidence" value="ECO:0007669"/>
    <property type="project" value="UniProtKB-KW"/>
</dbReference>
<dbReference type="KEGG" id="mfi:DSM1535_0776"/>
<dbReference type="CDD" id="cd01092">
    <property type="entry name" value="APP-like"/>
    <property type="match status" value="1"/>
</dbReference>
<dbReference type="InterPro" id="IPR000587">
    <property type="entry name" value="Creatinase_N"/>
</dbReference>
<dbReference type="Proteomes" id="UP000062768">
    <property type="component" value="Chromosome I"/>
</dbReference>
<dbReference type="PANTHER" id="PTHR46112">
    <property type="entry name" value="AMINOPEPTIDASE"/>
    <property type="match status" value="1"/>
</dbReference>
<dbReference type="Gene3D" id="3.40.350.10">
    <property type="entry name" value="Creatinase/prolidase N-terminal domain"/>
    <property type="match status" value="1"/>
</dbReference>